<comment type="cofactor">
    <cofactor evidence="1">
        <name>Mg(2+)</name>
        <dbReference type="ChEBI" id="CHEBI:18420"/>
    </cofactor>
</comment>
<evidence type="ECO:0000313" key="3">
    <source>
        <dbReference type="Proteomes" id="UP000184280"/>
    </source>
</evidence>
<organism evidence="2 3">
    <name type="scientific">Xylanibacter ruminicola</name>
    <name type="common">Prevotella ruminicola</name>
    <dbReference type="NCBI Taxonomy" id="839"/>
    <lineage>
        <taxon>Bacteria</taxon>
        <taxon>Pseudomonadati</taxon>
        <taxon>Bacteroidota</taxon>
        <taxon>Bacteroidia</taxon>
        <taxon>Bacteroidales</taxon>
        <taxon>Prevotellaceae</taxon>
        <taxon>Xylanibacter</taxon>
    </lineage>
</organism>
<feature type="binding site" evidence="1">
    <location>
        <position position="111"/>
    </location>
    <ligand>
        <name>substrate</name>
    </ligand>
</feature>
<dbReference type="AlphaFoldDB" id="A0A1M7FJP3"/>
<dbReference type="OrthoDB" id="9784786at2"/>
<proteinExistence type="predicted"/>
<dbReference type="Proteomes" id="UP000184280">
    <property type="component" value="Unassembled WGS sequence"/>
</dbReference>
<evidence type="ECO:0000256" key="1">
    <source>
        <dbReference type="PIRSR" id="PIRSR605493-1"/>
    </source>
</evidence>
<dbReference type="Pfam" id="PF03737">
    <property type="entry name" value="RraA-like"/>
    <property type="match status" value="1"/>
</dbReference>
<keyword evidence="1" id="KW-0460">Magnesium</keyword>
<evidence type="ECO:0000313" key="2">
    <source>
        <dbReference type="EMBL" id="SHM04200.1"/>
    </source>
</evidence>
<dbReference type="InterPro" id="IPR036704">
    <property type="entry name" value="RraA/RraA-like_sf"/>
</dbReference>
<feature type="binding site" evidence="1">
    <location>
        <position position="112"/>
    </location>
    <ligand>
        <name>Mg(2+)</name>
        <dbReference type="ChEBI" id="CHEBI:18420"/>
    </ligand>
</feature>
<feature type="binding site" evidence="1">
    <location>
        <begin position="88"/>
        <end position="91"/>
    </location>
    <ligand>
        <name>substrate</name>
    </ligand>
</feature>
<accession>A0A1M7FJP3</accession>
<dbReference type="GO" id="GO:0046872">
    <property type="term" value="F:metal ion binding"/>
    <property type="evidence" value="ECO:0007669"/>
    <property type="project" value="UniProtKB-KW"/>
</dbReference>
<dbReference type="EMBL" id="FRCJ01000002">
    <property type="protein sequence ID" value="SHM04200.1"/>
    <property type="molecule type" value="Genomic_DNA"/>
</dbReference>
<dbReference type="InterPro" id="IPR005493">
    <property type="entry name" value="RraA/RraA-like"/>
</dbReference>
<reference evidence="2 3" key="1">
    <citation type="submission" date="2016-11" db="EMBL/GenBank/DDBJ databases">
        <authorList>
            <person name="Jaros S."/>
            <person name="Januszkiewicz K."/>
            <person name="Wedrychowicz H."/>
        </authorList>
    </citation>
    <scope>NUCLEOTIDE SEQUENCE [LARGE SCALE GENOMIC DNA]</scope>
    <source>
        <strain evidence="2 3">BPI-34</strain>
    </source>
</reference>
<gene>
    <name evidence="2" type="ORF">SAMN04488494_1181</name>
</gene>
<dbReference type="SUPFAM" id="SSF89562">
    <property type="entry name" value="RraA-like"/>
    <property type="match status" value="1"/>
</dbReference>
<keyword evidence="1" id="KW-0479">Metal-binding</keyword>
<dbReference type="RefSeq" id="WP_073043605.1">
    <property type="nucleotide sequence ID" value="NZ_FRCJ01000002.1"/>
</dbReference>
<sequence length="224" mass="26164">MNTWKEKIIDYIRRNRVCTTEVADCLGKSGVIENVMPINRGHFKVGNVKWVVADHESNWNVHKMIIDAQEHDVVFIEAIDCKHRAIIGELVSKYILLYKQAEAIICNAKFRDAAALIRENYPIWCTGLTPVGCFNKEPQENIVGTEWYNEHNALYDGAVAVCDDCGVVIIPKDQLTEEFYDKLVRIEEQEDIWFDRLDHFKETTFEIVCQKKYLQDELYMSRRK</sequence>
<name>A0A1M7FJP3_XYLRU</name>
<protein>
    <submittedName>
        <fullName evidence="2">Regulator of RNase E activity RraA</fullName>
    </submittedName>
</protein>
<dbReference type="Gene3D" id="3.50.30.40">
    <property type="entry name" value="Ribonuclease E inhibitor RraA/RraA-like"/>
    <property type="match status" value="1"/>
</dbReference>